<evidence type="ECO:0000256" key="5">
    <source>
        <dbReference type="ARBA" id="ARBA00022777"/>
    </source>
</evidence>
<dbReference type="RefSeq" id="XP_005829244.1">
    <property type="nucleotide sequence ID" value="XM_005829187.1"/>
</dbReference>
<evidence type="ECO:0000256" key="2">
    <source>
        <dbReference type="ARBA" id="ARBA00022527"/>
    </source>
</evidence>
<dbReference type="SUPFAM" id="SSF56112">
    <property type="entry name" value="Protein kinase-like (PK-like)"/>
    <property type="match status" value="1"/>
</dbReference>
<evidence type="ECO:0000256" key="3">
    <source>
        <dbReference type="ARBA" id="ARBA00022679"/>
    </source>
</evidence>
<dbReference type="GeneID" id="17298870"/>
<protein>
    <recommendedName>
        <fullName evidence="1">non-specific serine/threonine protein kinase</fullName>
        <ecNumber evidence="1">2.7.11.1</ecNumber>
    </recommendedName>
</protein>
<reference evidence="10 12" key="1">
    <citation type="journal article" date="2012" name="Nature">
        <title>Algal genomes reveal evolutionary mosaicism and the fate of nucleomorphs.</title>
        <authorList>
            <consortium name="DOE Joint Genome Institute"/>
            <person name="Curtis B.A."/>
            <person name="Tanifuji G."/>
            <person name="Burki F."/>
            <person name="Gruber A."/>
            <person name="Irimia M."/>
            <person name="Maruyama S."/>
            <person name="Arias M.C."/>
            <person name="Ball S.G."/>
            <person name="Gile G.H."/>
            <person name="Hirakawa Y."/>
            <person name="Hopkins J.F."/>
            <person name="Kuo A."/>
            <person name="Rensing S.A."/>
            <person name="Schmutz J."/>
            <person name="Symeonidi A."/>
            <person name="Elias M."/>
            <person name="Eveleigh R.J."/>
            <person name="Herman E.K."/>
            <person name="Klute M.J."/>
            <person name="Nakayama T."/>
            <person name="Obornik M."/>
            <person name="Reyes-Prieto A."/>
            <person name="Armbrust E.V."/>
            <person name="Aves S.J."/>
            <person name="Beiko R.G."/>
            <person name="Coutinho P."/>
            <person name="Dacks J.B."/>
            <person name="Durnford D.G."/>
            <person name="Fast N.M."/>
            <person name="Green B.R."/>
            <person name="Grisdale C.J."/>
            <person name="Hempel F."/>
            <person name="Henrissat B."/>
            <person name="Hoppner M.P."/>
            <person name="Ishida K."/>
            <person name="Kim E."/>
            <person name="Koreny L."/>
            <person name="Kroth P.G."/>
            <person name="Liu Y."/>
            <person name="Malik S.B."/>
            <person name="Maier U.G."/>
            <person name="McRose D."/>
            <person name="Mock T."/>
            <person name="Neilson J.A."/>
            <person name="Onodera N.T."/>
            <person name="Poole A.M."/>
            <person name="Pritham E.J."/>
            <person name="Richards T.A."/>
            <person name="Rocap G."/>
            <person name="Roy S.W."/>
            <person name="Sarai C."/>
            <person name="Schaack S."/>
            <person name="Shirato S."/>
            <person name="Slamovits C.H."/>
            <person name="Spencer D.F."/>
            <person name="Suzuki S."/>
            <person name="Worden A.Z."/>
            <person name="Zauner S."/>
            <person name="Barry K."/>
            <person name="Bell C."/>
            <person name="Bharti A.K."/>
            <person name="Crow J.A."/>
            <person name="Grimwood J."/>
            <person name="Kramer R."/>
            <person name="Lindquist E."/>
            <person name="Lucas S."/>
            <person name="Salamov A."/>
            <person name="McFadden G.I."/>
            <person name="Lane C.E."/>
            <person name="Keeling P.J."/>
            <person name="Gray M.W."/>
            <person name="Grigoriev I.V."/>
            <person name="Archibald J.M."/>
        </authorList>
    </citation>
    <scope>NUCLEOTIDE SEQUENCE</scope>
    <source>
        <strain evidence="10 12">CCMP2712</strain>
    </source>
</reference>
<dbReference type="PANTHER" id="PTHR48006:SF102">
    <property type="entry name" value="LEUCINE-RICH REPEAT-CONTAINING PROTEIN DDB_G0281931-RELATED"/>
    <property type="match status" value="1"/>
</dbReference>
<dbReference type="GO" id="GO:0004674">
    <property type="term" value="F:protein serine/threonine kinase activity"/>
    <property type="evidence" value="ECO:0007669"/>
    <property type="project" value="UniProtKB-KW"/>
</dbReference>
<name>L1J2C1_GUITC</name>
<comment type="catalytic activity">
    <reaction evidence="8">
        <text>L-seryl-[protein] + ATP = O-phospho-L-seryl-[protein] + ADP + H(+)</text>
        <dbReference type="Rhea" id="RHEA:17989"/>
        <dbReference type="Rhea" id="RHEA-COMP:9863"/>
        <dbReference type="Rhea" id="RHEA-COMP:11604"/>
        <dbReference type="ChEBI" id="CHEBI:15378"/>
        <dbReference type="ChEBI" id="CHEBI:29999"/>
        <dbReference type="ChEBI" id="CHEBI:30616"/>
        <dbReference type="ChEBI" id="CHEBI:83421"/>
        <dbReference type="ChEBI" id="CHEBI:456216"/>
        <dbReference type="EC" id="2.7.11.1"/>
    </reaction>
</comment>
<evidence type="ECO:0000256" key="6">
    <source>
        <dbReference type="ARBA" id="ARBA00022840"/>
    </source>
</evidence>
<evidence type="ECO:0000256" key="1">
    <source>
        <dbReference type="ARBA" id="ARBA00012513"/>
    </source>
</evidence>
<dbReference type="OrthoDB" id="1918485at2759"/>
<dbReference type="InterPro" id="IPR051824">
    <property type="entry name" value="LRR_Rcpt-Like_S/T_Kinase"/>
</dbReference>
<dbReference type="STRING" id="905079.L1J2C1"/>
<sequence length="105" mass="11840">MAEVRVMISMRHPNLCPIMGACLDRGRELIIMQYFEYGSVRDMADNQFDFPFDVRMEIATGIACGMQYVHLAKPPVLHRNLKAANVLLDLKLTPKVSDFGLKALA</sequence>
<feature type="non-terminal residue" evidence="10">
    <location>
        <position position="105"/>
    </location>
</feature>
<evidence type="ECO:0000313" key="10">
    <source>
        <dbReference type="EMBL" id="EKX42264.1"/>
    </source>
</evidence>
<evidence type="ECO:0000313" key="11">
    <source>
        <dbReference type="EnsemblProtists" id="EKX42264"/>
    </source>
</evidence>
<keyword evidence="12" id="KW-1185">Reference proteome</keyword>
<keyword evidence="5" id="KW-0418">Kinase</keyword>
<organism evidence="10">
    <name type="scientific">Guillardia theta (strain CCMP2712)</name>
    <name type="common">Cryptophyte</name>
    <dbReference type="NCBI Taxonomy" id="905079"/>
    <lineage>
        <taxon>Eukaryota</taxon>
        <taxon>Cryptophyceae</taxon>
        <taxon>Pyrenomonadales</taxon>
        <taxon>Geminigeraceae</taxon>
        <taxon>Guillardia</taxon>
    </lineage>
</organism>
<evidence type="ECO:0000256" key="7">
    <source>
        <dbReference type="ARBA" id="ARBA00047899"/>
    </source>
</evidence>
<dbReference type="Gene3D" id="1.10.510.10">
    <property type="entry name" value="Transferase(Phosphotransferase) domain 1"/>
    <property type="match status" value="1"/>
</dbReference>
<evidence type="ECO:0000256" key="4">
    <source>
        <dbReference type="ARBA" id="ARBA00022741"/>
    </source>
</evidence>
<dbReference type="PANTHER" id="PTHR48006">
    <property type="entry name" value="LEUCINE-RICH REPEAT-CONTAINING PROTEIN DDB_G0281931-RELATED"/>
    <property type="match status" value="1"/>
</dbReference>
<keyword evidence="6" id="KW-0067">ATP-binding</keyword>
<dbReference type="Proteomes" id="UP000011087">
    <property type="component" value="Unassembled WGS sequence"/>
</dbReference>
<dbReference type="Pfam" id="PF07714">
    <property type="entry name" value="PK_Tyr_Ser-Thr"/>
    <property type="match status" value="1"/>
</dbReference>
<dbReference type="EMBL" id="JH993018">
    <property type="protein sequence ID" value="EKX42264.1"/>
    <property type="molecule type" value="Genomic_DNA"/>
</dbReference>
<reference evidence="12" key="2">
    <citation type="submission" date="2012-11" db="EMBL/GenBank/DDBJ databases">
        <authorList>
            <person name="Kuo A."/>
            <person name="Curtis B.A."/>
            <person name="Tanifuji G."/>
            <person name="Burki F."/>
            <person name="Gruber A."/>
            <person name="Irimia M."/>
            <person name="Maruyama S."/>
            <person name="Arias M.C."/>
            <person name="Ball S.G."/>
            <person name="Gile G.H."/>
            <person name="Hirakawa Y."/>
            <person name="Hopkins J.F."/>
            <person name="Rensing S.A."/>
            <person name="Schmutz J."/>
            <person name="Symeonidi A."/>
            <person name="Elias M."/>
            <person name="Eveleigh R.J."/>
            <person name="Herman E.K."/>
            <person name="Klute M.J."/>
            <person name="Nakayama T."/>
            <person name="Obornik M."/>
            <person name="Reyes-Prieto A."/>
            <person name="Armbrust E.V."/>
            <person name="Aves S.J."/>
            <person name="Beiko R.G."/>
            <person name="Coutinho P."/>
            <person name="Dacks J.B."/>
            <person name="Durnford D.G."/>
            <person name="Fast N.M."/>
            <person name="Green B.R."/>
            <person name="Grisdale C."/>
            <person name="Hempe F."/>
            <person name="Henrissat B."/>
            <person name="Hoppner M.P."/>
            <person name="Ishida K.-I."/>
            <person name="Kim E."/>
            <person name="Koreny L."/>
            <person name="Kroth P.G."/>
            <person name="Liu Y."/>
            <person name="Malik S.-B."/>
            <person name="Maier U.G."/>
            <person name="McRose D."/>
            <person name="Mock T."/>
            <person name="Neilson J.A."/>
            <person name="Onodera N.T."/>
            <person name="Poole A.M."/>
            <person name="Pritham E.J."/>
            <person name="Richards T.A."/>
            <person name="Rocap G."/>
            <person name="Roy S.W."/>
            <person name="Sarai C."/>
            <person name="Schaack S."/>
            <person name="Shirato S."/>
            <person name="Slamovits C.H."/>
            <person name="Spencer D.F."/>
            <person name="Suzuki S."/>
            <person name="Worden A.Z."/>
            <person name="Zauner S."/>
            <person name="Barry K."/>
            <person name="Bell C."/>
            <person name="Bharti A.K."/>
            <person name="Crow J.A."/>
            <person name="Grimwood J."/>
            <person name="Kramer R."/>
            <person name="Lindquist E."/>
            <person name="Lucas S."/>
            <person name="Salamov A."/>
            <person name="McFadden G.I."/>
            <person name="Lane C.E."/>
            <person name="Keeling P.J."/>
            <person name="Gray M.W."/>
            <person name="Grigoriev I.V."/>
            <person name="Archibald J.M."/>
        </authorList>
    </citation>
    <scope>NUCLEOTIDE SEQUENCE</scope>
    <source>
        <strain evidence="12">CCMP2712</strain>
    </source>
</reference>
<dbReference type="PaxDb" id="55529-EKX42264"/>
<dbReference type="EnsemblProtists" id="EKX42264">
    <property type="protein sequence ID" value="EKX42264"/>
    <property type="gene ID" value="GUITHDRAFT_74117"/>
</dbReference>
<dbReference type="PROSITE" id="PS51257">
    <property type="entry name" value="PROKAR_LIPOPROTEIN"/>
    <property type="match status" value="1"/>
</dbReference>
<feature type="domain" description="Protein kinase" evidence="9">
    <location>
        <begin position="1"/>
        <end position="105"/>
    </location>
</feature>
<dbReference type="OMA" id="HNFATIM"/>
<dbReference type="PROSITE" id="PS50011">
    <property type="entry name" value="PROTEIN_KINASE_DOM"/>
    <property type="match status" value="1"/>
</dbReference>
<dbReference type="InterPro" id="IPR011009">
    <property type="entry name" value="Kinase-like_dom_sf"/>
</dbReference>
<keyword evidence="2" id="KW-0723">Serine/threonine-protein kinase</keyword>
<comment type="catalytic activity">
    <reaction evidence="7">
        <text>L-threonyl-[protein] + ATP = O-phospho-L-threonyl-[protein] + ADP + H(+)</text>
        <dbReference type="Rhea" id="RHEA:46608"/>
        <dbReference type="Rhea" id="RHEA-COMP:11060"/>
        <dbReference type="Rhea" id="RHEA-COMP:11605"/>
        <dbReference type="ChEBI" id="CHEBI:15378"/>
        <dbReference type="ChEBI" id="CHEBI:30013"/>
        <dbReference type="ChEBI" id="CHEBI:30616"/>
        <dbReference type="ChEBI" id="CHEBI:61977"/>
        <dbReference type="ChEBI" id="CHEBI:456216"/>
        <dbReference type="EC" id="2.7.11.1"/>
    </reaction>
</comment>
<dbReference type="KEGG" id="gtt:GUITHDRAFT_74117"/>
<evidence type="ECO:0000313" key="12">
    <source>
        <dbReference type="Proteomes" id="UP000011087"/>
    </source>
</evidence>
<dbReference type="HOGENOM" id="CLU_2243619_0_0_1"/>
<dbReference type="EC" id="2.7.11.1" evidence="1"/>
<reference evidence="11" key="3">
    <citation type="submission" date="2016-03" db="UniProtKB">
        <authorList>
            <consortium name="EnsemblProtists"/>
        </authorList>
    </citation>
    <scope>IDENTIFICATION</scope>
</reference>
<accession>L1J2C1</accession>
<proteinExistence type="predicted"/>
<keyword evidence="4" id="KW-0547">Nucleotide-binding</keyword>
<evidence type="ECO:0000256" key="8">
    <source>
        <dbReference type="ARBA" id="ARBA00048679"/>
    </source>
</evidence>
<dbReference type="InterPro" id="IPR001245">
    <property type="entry name" value="Ser-Thr/Tyr_kinase_cat_dom"/>
</dbReference>
<dbReference type="AlphaFoldDB" id="L1J2C1"/>
<keyword evidence="3" id="KW-0808">Transferase</keyword>
<dbReference type="GO" id="GO:0005524">
    <property type="term" value="F:ATP binding"/>
    <property type="evidence" value="ECO:0007669"/>
    <property type="project" value="UniProtKB-KW"/>
</dbReference>
<evidence type="ECO:0000259" key="9">
    <source>
        <dbReference type="PROSITE" id="PS50011"/>
    </source>
</evidence>
<dbReference type="InterPro" id="IPR000719">
    <property type="entry name" value="Prot_kinase_dom"/>
</dbReference>
<gene>
    <name evidence="10" type="ORF">GUITHDRAFT_74117</name>
</gene>